<dbReference type="EMBL" id="VSRO01000008">
    <property type="protein sequence ID" value="TYK56878.1"/>
    <property type="molecule type" value="Genomic_DNA"/>
</dbReference>
<reference evidence="1 2" key="1">
    <citation type="submission" date="2019-08" db="EMBL/GenBank/DDBJ databases">
        <title>Subclass B2 metallo-beta lactamase from Pseudomonas synxantha.</title>
        <authorList>
            <person name="Poirel L."/>
            <person name="Palmieri M."/>
            <person name="Masseron A."/>
            <person name="Perreten V."/>
            <person name="Nordman P."/>
        </authorList>
    </citation>
    <scope>NUCLEOTIDE SEQUENCE [LARGE SCALE GENOMIC DNA]</scope>
    <source>
        <strain evidence="1 2">MCP106</strain>
    </source>
</reference>
<evidence type="ECO:0000313" key="2">
    <source>
        <dbReference type="Proteomes" id="UP000324029"/>
    </source>
</evidence>
<organism evidence="1 2">
    <name type="scientific">Pseudomonas synxantha</name>
    <dbReference type="NCBI Taxonomy" id="47883"/>
    <lineage>
        <taxon>Bacteria</taxon>
        <taxon>Pseudomonadati</taxon>
        <taxon>Pseudomonadota</taxon>
        <taxon>Gammaproteobacteria</taxon>
        <taxon>Pseudomonadales</taxon>
        <taxon>Pseudomonadaceae</taxon>
        <taxon>Pseudomonas</taxon>
    </lineage>
</organism>
<evidence type="ECO:0000313" key="1">
    <source>
        <dbReference type="EMBL" id="TYK56878.1"/>
    </source>
</evidence>
<proteinExistence type="predicted"/>
<name>A0A5D3GAQ0_9PSED</name>
<protein>
    <submittedName>
        <fullName evidence="1">Uncharacterized protein</fullName>
    </submittedName>
</protein>
<dbReference type="Proteomes" id="UP000324029">
    <property type="component" value="Unassembled WGS sequence"/>
</dbReference>
<comment type="caution">
    <text evidence="1">The sequence shown here is derived from an EMBL/GenBank/DDBJ whole genome shotgun (WGS) entry which is preliminary data.</text>
</comment>
<dbReference type="AlphaFoldDB" id="A0A5D3GAQ0"/>
<gene>
    <name evidence="1" type="ORF">FXO26_17795</name>
</gene>
<reference evidence="1 2" key="2">
    <citation type="submission" date="2019-08" db="EMBL/GenBank/DDBJ databases">
        <authorList>
            <person name="Brilhante M."/>
            <person name="Perreten V."/>
        </authorList>
    </citation>
    <scope>NUCLEOTIDE SEQUENCE [LARGE SCALE GENOMIC DNA]</scope>
    <source>
        <strain evidence="1 2">MCP106</strain>
    </source>
</reference>
<accession>A0A5D3GAQ0</accession>
<sequence length="97" mass="10944">MSVKTRLTTKVQPELQRGRIMPQICHFIGVNSVTNIEPPKGFVPVLNCIFADWFENFDADAVLVHQRPGLRRIWVEGRSAIWPFALSLKPSGSLPIC</sequence>